<protein>
    <submittedName>
        <fullName evidence="2">DJ-1/PfpI family protein</fullName>
    </submittedName>
</protein>
<dbReference type="Pfam" id="PF01965">
    <property type="entry name" value="DJ-1_PfpI"/>
    <property type="match status" value="1"/>
</dbReference>
<evidence type="ECO:0000313" key="3">
    <source>
        <dbReference type="Proteomes" id="UP000326287"/>
    </source>
</evidence>
<dbReference type="InterPro" id="IPR052158">
    <property type="entry name" value="INH-QAR"/>
</dbReference>
<dbReference type="CDD" id="cd03139">
    <property type="entry name" value="GATase1_PfpI_2"/>
    <property type="match status" value="1"/>
</dbReference>
<name>A0A5P9NIE7_9GAMM</name>
<dbReference type="Proteomes" id="UP000326287">
    <property type="component" value="Chromosome"/>
</dbReference>
<dbReference type="KEGG" id="halc:EY643_08010"/>
<dbReference type="InterPro" id="IPR029062">
    <property type="entry name" value="Class_I_gatase-like"/>
</dbReference>
<dbReference type="RefSeq" id="WP_152661704.1">
    <property type="nucleotide sequence ID" value="NZ_CP036422.1"/>
</dbReference>
<dbReference type="Gene3D" id="3.40.50.880">
    <property type="match status" value="1"/>
</dbReference>
<evidence type="ECO:0000313" key="2">
    <source>
        <dbReference type="EMBL" id="QFU75597.1"/>
    </source>
</evidence>
<sequence>MSAGKLLVAGILYPGFELLDLFGPLEMYSMLGPEHVDIKLIAATVEPVGSAMGQAVGAGPRATPDYNFANAPQADIIVLPGGFGTLPELENNTILAFLQQQSADAQYTTSVCTGSLLLAKAGLLDGRRATTNKQFFALSAMVPSDTQWVEEARWVEDGKFFTSSGVSAGMDMSLALIAKLWGEDEAVAAADGAEYQWHRDAASDPFYDQLNNGARAFGLI</sequence>
<dbReference type="InterPro" id="IPR002818">
    <property type="entry name" value="DJ-1/PfpI"/>
</dbReference>
<accession>A0A5P9NIE7</accession>
<evidence type="ECO:0000259" key="1">
    <source>
        <dbReference type="Pfam" id="PF01965"/>
    </source>
</evidence>
<dbReference type="PANTHER" id="PTHR43130">
    <property type="entry name" value="ARAC-FAMILY TRANSCRIPTIONAL REGULATOR"/>
    <property type="match status" value="1"/>
</dbReference>
<proteinExistence type="predicted"/>
<dbReference type="EMBL" id="CP036422">
    <property type="protein sequence ID" value="QFU75597.1"/>
    <property type="molecule type" value="Genomic_DNA"/>
</dbReference>
<gene>
    <name evidence="2" type="ORF">EY643_08010</name>
</gene>
<dbReference type="PANTHER" id="PTHR43130:SF15">
    <property type="entry name" value="THIJ_PFPI FAMILY PROTEIN (AFU_ORTHOLOGUE AFUA_5G14240)"/>
    <property type="match status" value="1"/>
</dbReference>
<feature type="domain" description="DJ-1/PfpI" evidence="1">
    <location>
        <begin position="11"/>
        <end position="178"/>
    </location>
</feature>
<dbReference type="OrthoDB" id="9803764at2"/>
<keyword evidence="3" id="KW-1185">Reference proteome</keyword>
<reference evidence="2 3" key="1">
    <citation type="submission" date="2019-02" db="EMBL/GenBank/DDBJ databases">
        <authorList>
            <person name="Li S.-H."/>
        </authorList>
    </citation>
    <scope>NUCLEOTIDE SEQUENCE [LARGE SCALE GENOMIC DNA]</scope>
    <source>
        <strain evidence="2 3">IMCC14385</strain>
    </source>
</reference>
<organism evidence="2 3">
    <name type="scientific">Halioglobus maricola</name>
    <dbReference type="NCBI Taxonomy" id="2601894"/>
    <lineage>
        <taxon>Bacteria</taxon>
        <taxon>Pseudomonadati</taxon>
        <taxon>Pseudomonadota</taxon>
        <taxon>Gammaproteobacteria</taxon>
        <taxon>Cellvibrionales</taxon>
        <taxon>Halieaceae</taxon>
        <taxon>Halioglobus</taxon>
    </lineage>
</organism>
<dbReference type="SUPFAM" id="SSF52317">
    <property type="entry name" value="Class I glutamine amidotransferase-like"/>
    <property type="match status" value="1"/>
</dbReference>
<dbReference type="AlphaFoldDB" id="A0A5P9NIE7"/>